<evidence type="ECO:0000313" key="5">
    <source>
        <dbReference type="EMBL" id="UZE97751.1"/>
    </source>
</evidence>
<dbReference type="InterPro" id="IPR036390">
    <property type="entry name" value="WH_DNA-bd_sf"/>
</dbReference>
<dbReference type="Proteomes" id="UP001163739">
    <property type="component" value="Chromosome"/>
</dbReference>
<dbReference type="PANTHER" id="PTHR43537">
    <property type="entry name" value="TRANSCRIPTIONAL REGULATOR, GNTR FAMILY"/>
    <property type="match status" value="1"/>
</dbReference>
<protein>
    <submittedName>
        <fullName evidence="5">GntR family transcriptional regulator</fullName>
    </submittedName>
</protein>
<gene>
    <name evidence="5" type="ORF">NKI27_08465</name>
</gene>
<dbReference type="SUPFAM" id="SSF46785">
    <property type="entry name" value="Winged helix' DNA-binding domain"/>
    <property type="match status" value="1"/>
</dbReference>
<dbReference type="CDD" id="cd07377">
    <property type="entry name" value="WHTH_GntR"/>
    <property type="match status" value="1"/>
</dbReference>
<keyword evidence="2" id="KW-0238">DNA-binding</keyword>
<reference evidence="5" key="1">
    <citation type="submission" date="2022-06" db="EMBL/GenBank/DDBJ databases">
        <title>Alkalimarinus sp. nov., isolated from gut of a Alitta virens.</title>
        <authorList>
            <person name="Yang A.I."/>
            <person name="Shin N.-R."/>
        </authorList>
    </citation>
    <scope>NUCLEOTIDE SEQUENCE</scope>
    <source>
        <strain evidence="5">A2M4</strain>
    </source>
</reference>
<evidence type="ECO:0000256" key="3">
    <source>
        <dbReference type="ARBA" id="ARBA00023163"/>
    </source>
</evidence>
<dbReference type="InterPro" id="IPR000524">
    <property type="entry name" value="Tscrpt_reg_HTH_GntR"/>
</dbReference>
<keyword evidence="6" id="KW-1185">Reference proteome</keyword>
<dbReference type="PANTHER" id="PTHR43537:SF24">
    <property type="entry name" value="GLUCONATE OPERON TRANSCRIPTIONAL REPRESSOR"/>
    <property type="match status" value="1"/>
</dbReference>
<sequence>MRFQAPESLSEQIAQHIGLRIIRAELKPKERIQELKVAKDLDVSRGSVREALLILERRHLINIFPRKGAMVSELSAHHINCLYDIYINLLSMLVTTFAILWKEGDLDEMIGKIEAINKLTSSPDKPVDEIVELGFELVSLTYPIVNNSYLEETLENFKPGVSRTYYLAMKPRQEQLHKTKAFFNNLVSAVLKRDQAEIERIVIEYGELQRSLALQELKKATTETHNAYFT</sequence>
<keyword evidence="1" id="KW-0805">Transcription regulation</keyword>
<proteinExistence type="predicted"/>
<feature type="domain" description="HTH gntR-type" evidence="4">
    <location>
        <begin position="7"/>
        <end position="74"/>
    </location>
</feature>
<keyword evidence="3" id="KW-0804">Transcription</keyword>
<evidence type="ECO:0000259" key="4">
    <source>
        <dbReference type="PROSITE" id="PS50949"/>
    </source>
</evidence>
<dbReference type="PROSITE" id="PS50949">
    <property type="entry name" value="HTH_GNTR"/>
    <property type="match status" value="1"/>
</dbReference>
<evidence type="ECO:0000256" key="1">
    <source>
        <dbReference type="ARBA" id="ARBA00023015"/>
    </source>
</evidence>
<evidence type="ECO:0000256" key="2">
    <source>
        <dbReference type="ARBA" id="ARBA00023125"/>
    </source>
</evidence>
<dbReference type="Pfam" id="PF00392">
    <property type="entry name" value="GntR"/>
    <property type="match status" value="1"/>
</dbReference>
<dbReference type="EMBL" id="CP100390">
    <property type="protein sequence ID" value="UZE97751.1"/>
    <property type="molecule type" value="Genomic_DNA"/>
</dbReference>
<organism evidence="5 6">
    <name type="scientific">Alkalimarinus alittae</name>
    <dbReference type="NCBI Taxonomy" id="2961619"/>
    <lineage>
        <taxon>Bacteria</taxon>
        <taxon>Pseudomonadati</taxon>
        <taxon>Pseudomonadota</taxon>
        <taxon>Gammaproteobacteria</taxon>
        <taxon>Alteromonadales</taxon>
        <taxon>Alteromonadaceae</taxon>
        <taxon>Alkalimarinus</taxon>
    </lineage>
</organism>
<dbReference type="Gene3D" id="1.10.10.10">
    <property type="entry name" value="Winged helix-like DNA-binding domain superfamily/Winged helix DNA-binding domain"/>
    <property type="match status" value="1"/>
</dbReference>
<evidence type="ECO:0000313" key="6">
    <source>
        <dbReference type="Proteomes" id="UP001163739"/>
    </source>
</evidence>
<accession>A0ABY6N6K8</accession>
<dbReference type="InterPro" id="IPR036388">
    <property type="entry name" value="WH-like_DNA-bd_sf"/>
</dbReference>
<dbReference type="SMART" id="SM00345">
    <property type="entry name" value="HTH_GNTR"/>
    <property type="match status" value="1"/>
</dbReference>
<dbReference type="RefSeq" id="WP_265049228.1">
    <property type="nucleotide sequence ID" value="NZ_CP100390.1"/>
</dbReference>
<name>A0ABY6N6K8_9ALTE</name>